<name>A0ABT3CNI3_9BACT</name>
<reference evidence="2 3" key="1">
    <citation type="submission" date="2022-10" db="EMBL/GenBank/DDBJ databases">
        <title>Comparative genomics and taxonomic characterization of three novel marine species of genus Reichenbachiella exhibiting antioxidant and polysaccharide degradation activities.</title>
        <authorList>
            <person name="Muhammad N."/>
            <person name="Lee Y.-J."/>
            <person name="Ko J."/>
            <person name="Kim S.-G."/>
        </authorList>
    </citation>
    <scope>NUCLEOTIDE SEQUENCE [LARGE SCALE GENOMIC DNA]</scope>
    <source>
        <strain evidence="2 3">ABR2-5</strain>
    </source>
</reference>
<comment type="similarity">
    <text evidence="1">Belongs to the ROK (NagC/XylR) family.</text>
</comment>
<dbReference type="SUPFAM" id="SSF53067">
    <property type="entry name" value="Actin-like ATPase domain"/>
    <property type="match status" value="1"/>
</dbReference>
<dbReference type="PANTHER" id="PTHR18964:SF149">
    <property type="entry name" value="BIFUNCTIONAL UDP-N-ACETYLGLUCOSAMINE 2-EPIMERASE_N-ACETYLMANNOSAMINE KINASE"/>
    <property type="match status" value="1"/>
</dbReference>
<evidence type="ECO:0000256" key="1">
    <source>
        <dbReference type="ARBA" id="ARBA00006479"/>
    </source>
</evidence>
<organism evidence="2 3">
    <name type="scientific">Reichenbachiella ulvae</name>
    <dbReference type="NCBI Taxonomy" id="2980104"/>
    <lineage>
        <taxon>Bacteria</taxon>
        <taxon>Pseudomonadati</taxon>
        <taxon>Bacteroidota</taxon>
        <taxon>Cytophagia</taxon>
        <taxon>Cytophagales</taxon>
        <taxon>Reichenbachiellaceae</taxon>
        <taxon>Reichenbachiella</taxon>
    </lineage>
</organism>
<proteinExistence type="inferred from homology"/>
<protein>
    <submittedName>
        <fullName evidence="2">ROK family protein</fullName>
    </submittedName>
</protein>
<accession>A0ABT3CNI3</accession>
<dbReference type="Proteomes" id="UP001300692">
    <property type="component" value="Unassembled WGS sequence"/>
</dbReference>
<dbReference type="Pfam" id="PF00480">
    <property type="entry name" value="ROK"/>
    <property type="match status" value="1"/>
</dbReference>
<evidence type="ECO:0000313" key="2">
    <source>
        <dbReference type="EMBL" id="MCV9385270.1"/>
    </source>
</evidence>
<keyword evidence="3" id="KW-1185">Reference proteome</keyword>
<dbReference type="InterPro" id="IPR000600">
    <property type="entry name" value="ROK"/>
</dbReference>
<dbReference type="RefSeq" id="WP_264136062.1">
    <property type="nucleotide sequence ID" value="NZ_JAOYOD010000001.1"/>
</dbReference>
<dbReference type="InterPro" id="IPR043129">
    <property type="entry name" value="ATPase_NBD"/>
</dbReference>
<gene>
    <name evidence="2" type="ORF">N7U62_01275</name>
</gene>
<dbReference type="EMBL" id="JAOYOD010000001">
    <property type="protein sequence ID" value="MCV9385270.1"/>
    <property type="molecule type" value="Genomic_DNA"/>
</dbReference>
<evidence type="ECO:0000313" key="3">
    <source>
        <dbReference type="Proteomes" id="UP001300692"/>
    </source>
</evidence>
<comment type="caution">
    <text evidence="2">The sequence shown here is derived from an EMBL/GenBank/DDBJ whole genome shotgun (WGS) entry which is preliminary data.</text>
</comment>
<sequence>MKKRNIVIGAYVGGKGFKCAAIDMESKSIVDGSLVVGKMDKDAGNRHIIPLWSLKLKTSMRAVDADEVLGIGFSIPGPFDYEKGIGDYRGVPKYESLHGCDISEELKKRVLPEGNLEFRYINDGIGFALGQDWVASGKNSRGISLIIDEGLGSAFLMNNLPVFKGRGVPEDGATYKVPFRNGIADDFFSIRGLIAKYSELGHKVPKFPVGAIQKSTKDQADLDTFSSFGKDLGEFLDPILSEFNPEYVSFGGLIGNQLQYFSSTLQKALSDDNKQVQLQTSEVGDDSFLFGAARLFQSSYWPTVQPLLAQMD</sequence>
<dbReference type="Gene3D" id="3.30.420.40">
    <property type="match status" value="2"/>
</dbReference>
<dbReference type="PANTHER" id="PTHR18964">
    <property type="entry name" value="ROK (REPRESSOR, ORF, KINASE) FAMILY"/>
    <property type="match status" value="1"/>
</dbReference>